<gene>
    <name evidence="9" type="ORF">MNB_SV-15-1422</name>
</gene>
<comment type="similarity">
    <text evidence="1">Belongs to the phage and mitochondrial RNA polymerase family.</text>
</comment>
<dbReference type="InterPro" id="IPR046950">
    <property type="entry name" value="DNA-dir_Rpol_C_phage-type"/>
</dbReference>
<organism evidence="9">
    <name type="scientific">hydrothermal vent metagenome</name>
    <dbReference type="NCBI Taxonomy" id="652676"/>
    <lineage>
        <taxon>unclassified sequences</taxon>
        <taxon>metagenomes</taxon>
        <taxon>ecological metagenomes</taxon>
    </lineage>
</organism>
<evidence type="ECO:0000256" key="1">
    <source>
        <dbReference type="ARBA" id="ARBA00009493"/>
    </source>
</evidence>
<evidence type="ECO:0000259" key="8">
    <source>
        <dbReference type="Pfam" id="PF00940"/>
    </source>
</evidence>
<evidence type="ECO:0000256" key="6">
    <source>
        <dbReference type="ARBA" id="ARBA00023163"/>
    </source>
</evidence>
<dbReference type="Gene3D" id="1.10.150.20">
    <property type="entry name" value="5' to 3' exonuclease, C-terminal subdomain"/>
    <property type="match status" value="1"/>
</dbReference>
<dbReference type="GO" id="GO:0003677">
    <property type="term" value="F:DNA binding"/>
    <property type="evidence" value="ECO:0007669"/>
    <property type="project" value="InterPro"/>
</dbReference>
<dbReference type="Pfam" id="PF00940">
    <property type="entry name" value="RNA_pol"/>
    <property type="match status" value="1"/>
</dbReference>
<keyword evidence="4 9" id="KW-0808">Transferase</keyword>
<dbReference type="GO" id="GO:0006390">
    <property type="term" value="P:mitochondrial transcription"/>
    <property type="evidence" value="ECO:0007669"/>
    <property type="project" value="TreeGrafter"/>
</dbReference>
<dbReference type="AlphaFoldDB" id="A0A1W1EJA5"/>
<dbReference type="GO" id="GO:0003899">
    <property type="term" value="F:DNA-directed RNA polymerase activity"/>
    <property type="evidence" value="ECO:0007669"/>
    <property type="project" value="UniProtKB-EC"/>
</dbReference>
<dbReference type="GO" id="GO:0034245">
    <property type="term" value="C:mitochondrial DNA-directed RNA polymerase complex"/>
    <property type="evidence" value="ECO:0007669"/>
    <property type="project" value="TreeGrafter"/>
</dbReference>
<evidence type="ECO:0000256" key="5">
    <source>
        <dbReference type="ARBA" id="ARBA00022695"/>
    </source>
</evidence>
<dbReference type="PANTHER" id="PTHR10102">
    <property type="entry name" value="DNA-DIRECTED RNA POLYMERASE, MITOCHONDRIAL"/>
    <property type="match status" value="1"/>
</dbReference>
<dbReference type="SUPFAM" id="SSF56672">
    <property type="entry name" value="DNA/RNA polymerases"/>
    <property type="match status" value="1"/>
</dbReference>
<dbReference type="EMBL" id="FRYL01000022">
    <property type="protein sequence ID" value="SHO80949.1"/>
    <property type="molecule type" value="Genomic_DNA"/>
</dbReference>
<keyword evidence="5 9" id="KW-0548">Nucleotidyltransferase</keyword>
<keyword evidence="6" id="KW-0804">Transcription</keyword>
<keyword evidence="3 9" id="KW-0240">DNA-directed RNA polymerase</keyword>
<evidence type="ECO:0000256" key="7">
    <source>
        <dbReference type="ARBA" id="ARBA00048552"/>
    </source>
</evidence>
<dbReference type="PANTHER" id="PTHR10102:SF0">
    <property type="entry name" value="DNA-DIRECTED RNA POLYMERASE, MITOCHONDRIAL"/>
    <property type="match status" value="1"/>
</dbReference>
<reference evidence="9" key="1">
    <citation type="submission" date="2016-10" db="EMBL/GenBank/DDBJ databases">
        <authorList>
            <person name="de Groot N.N."/>
        </authorList>
    </citation>
    <scope>NUCLEOTIDE SEQUENCE</scope>
</reference>
<dbReference type="InterPro" id="IPR043502">
    <property type="entry name" value="DNA/RNA_pol_sf"/>
</dbReference>
<dbReference type="Gene3D" id="1.10.287.280">
    <property type="match status" value="1"/>
</dbReference>
<dbReference type="InterPro" id="IPR002092">
    <property type="entry name" value="DNA-dir_Rpol_phage-type"/>
</dbReference>
<dbReference type="PROSITE" id="PS00489">
    <property type="entry name" value="RNA_POL_PHAGE_2"/>
    <property type="match status" value="1"/>
</dbReference>
<sequence length="405" mass="47618">MKFATKKPLGDDGEKWFKVHGANIYGEDKLSFEDRVKWIDDNSSNILDIFDTPNRFENEFLKKADKPFSFLAFAYEYREFIEDRENFKSSIPIAMDGSNNGTALLRDKKGAEKVNVLPTPNQTTPNDIYKDVADKTKDIIDKDREYRVDKNRVIDREDIEKIFEYIDRDMTKKNVMTEVYGAGKDAKIGQLREYITNKLSDKLNWNDEKIKLISNYLYIQIDKAIKKELSSSNIYKKWMKKLAKEISNQNKKIKWKTPIIGLEVIQEEFQTKGYDISTKYNNKKYQIKIQIPTDKIDDKEQTKGIAPNFVHSLDATHMFLTILNSKKEGIDSFATIHDSFATHACDTQKLQESIRKSFIEMYQEDIIENLKKDIKKEYDIELKDIKYQDNNFDYQEIKKSKYIFG</sequence>
<evidence type="ECO:0000256" key="2">
    <source>
        <dbReference type="ARBA" id="ARBA00012418"/>
    </source>
</evidence>
<evidence type="ECO:0000313" key="9">
    <source>
        <dbReference type="EMBL" id="SHO80949.1"/>
    </source>
</evidence>
<protein>
    <recommendedName>
        <fullName evidence="2">DNA-directed RNA polymerase</fullName>
        <ecNumber evidence="2">2.7.7.6</ecNumber>
    </recommendedName>
</protein>
<feature type="domain" description="DNA-directed RNA polymerase C-terminal" evidence="8">
    <location>
        <begin position="7"/>
        <end position="399"/>
    </location>
</feature>
<proteinExistence type="inferred from homology"/>
<evidence type="ECO:0000256" key="4">
    <source>
        <dbReference type="ARBA" id="ARBA00022679"/>
    </source>
</evidence>
<comment type="catalytic activity">
    <reaction evidence="7">
        <text>RNA(n) + a ribonucleoside 5'-triphosphate = RNA(n+1) + diphosphate</text>
        <dbReference type="Rhea" id="RHEA:21248"/>
        <dbReference type="Rhea" id="RHEA-COMP:14527"/>
        <dbReference type="Rhea" id="RHEA-COMP:17342"/>
        <dbReference type="ChEBI" id="CHEBI:33019"/>
        <dbReference type="ChEBI" id="CHEBI:61557"/>
        <dbReference type="ChEBI" id="CHEBI:140395"/>
        <dbReference type="EC" id="2.7.7.6"/>
    </reaction>
</comment>
<name>A0A1W1EJA5_9ZZZZ</name>
<dbReference type="EC" id="2.7.7.6" evidence="2"/>
<evidence type="ECO:0000256" key="3">
    <source>
        <dbReference type="ARBA" id="ARBA00022478"/>
    </source>
</evidence>
<accession>A0A1W1EJA5</accession>